<evidence type="ECO:0000256" key="6">
    <source>
        <dbReference type="ARBA" id="ARBA00023134"/>
    </source>
</evidence>
<keyword evidence="4 8" id="KW-0547">Nucleotide-binding</keyword>
<dbReference type="HAMAP" id="MF_00316">
    <property type="entry name" value="MobA"/>
    <property type="match status" value="1"/>
</dbReference>
<comment type="similarity">
    <text evidence="8">Belongs to the MobA family.</text>
</comment>
<keyword evidence="5 8" id="KW-0460">Magnesium</keyword>
<dbReference type="NCBIfam" id="NF002741">
    <property type="entry name" value="PRK02726.1"/>
    <property type="match status" value="1"/>
</dbReference>
<dbReference type="GO" id="GO:0046872">
    <property type="term" value="F:metal ion binding"/>
    <property type="evidence" value="ECO:0007669"/>
    <property type="project" value="UniProtKB-KW"/>
</dbReference>
<keyword evidence="6 8" id="KW-0342">GTP-binding</keyword>
<sequence length="198" mass="22256">MKITAIALSGGKSSRMGRDKALLEINGETLLFKTCRTALQIADSVYVVARSQEQYQQAIADSLNQIHLVLDRKFEGALVGFWQGLKAIADSPDWILLLACDLPNIRGDILQTLASKLVDLPENAIAYLPRYLDGDDRKQWEPLCGFYRWGCQDSLAEFIEKGGRSFQKWLGGQEVIEISNLPLSMLFNCNTPEDFHFI</sequence>
<dbReference type="InterPro" id="IPR025877">
    <property type="entry name" value="MobA-like_NTP_Trfase"/>
</dbReference>
<dbReference type="GO" id="GO:0061603">
    <property type="term" value="F:molybdenum cofactor guanylyltransferase activity"/>
    <property type="evidence" value="ECO:0007669"/>
    <property type="project" value="UniProtKB-EC"/>
</dbReference>
<feature type="binding site" evidence="8">
    <location>
        <position position="71"/>
    </location>
    <ligand>
        <name>GTP</name>
        <dbReference type="ChEBI" id="CHEBI:37565"/>
    </ligand>
</feature>
<feature type="binding site" evidence="8">
    <location>
        <position position="20"/>
    </location>
    <ligand>
        <name>GTP</name>
        <dbReference type="ChEBI" id="CHEBI:37565"/>
    </ligand>
</feature>
<proteinExistence type="inferred from homology"/>
<comment type="caution">
    <text evidence="10">The sequence shown here is derived from an EMBL/GenBank/DDBJ whole genome shotgun (WGS) entry which is preliminary data.</text>
</comment>
<dbReference type="EC" id="2.7.7.77" evidence="8"/>
<evidence type="ECO:0000256" key="5">
    <source>
        <dbReference type="ARBA" id="ARBA00022842"/>
    </source>
</evidence>
<dbReference type="GO" id="GO:0005737">
    <property type="term" value="C:cytoplasm"/>
    <property type="evidence" value="ECO:0007669"/>
    <property type="project" value="UniProtKB-SubCell"/>
</dbReference>
<comment type="catalytic activity">
    <reaction evidence="8">
        <text>Mo-molybdopterin + GTP + H(+) = Mo-molybdopterin guanine dinucleotide + diphosphate</text>
        <dbReference type="Rhea" id="RHEA:34243"/>
        <dbReference type="ChEBI" id="CHEBI:15378"/>
        <dbReference type="ChEBI" id="CHEBI:33019"/>
        <dbReference type="ChEBI" id="CHEBI:37565"/>
        <dbReference type="ChEBI" id="CHEBI:71302"/>
        <dbReference type="ChEBI" id="CHEBI:71310"/>
        <dbReference type="EC" id="2.7.7.77"/>
    </reaction>
</comment>
<dbReference type="PANTHER" id="PTHR19136">
    <property type="entry name" value="MOLYBDENUM COFACTOR GUANYLYLTRANSFERASE"/>
    <property type="match status" value="1"/>
</dbReference>
<dbReference type="AlphaFoldDB" id="A0A2W4WEK0"/>
<organism evidence="10 11">
    <name type="scientific">Pseudanabaena frigida</name>
    <dbReference type="NCBI Taxonomy" id="945775"/>
    <lineage>
        <taxon>Bacteria</taxon>
        <taxon>Bacillati</taxon>
        <taxon>Cyanobacteriota</taxon>
        <taxon>Cyanophyceae</taxon>
        <taxon>Pseudanabaenales</taxon>
        <taxon>Pseudanabaenaceae</taxon>
        <taxon>Pseudanabaena</taxon>
    </lineage>
</organism>
<protein>
    <recommendedName>
        <fullName evidence="8">Probable molybdenum cofactor guanylyltransferase</fullName>
        <shortName evidence="8">MoCo guanylyltransferase</shortName>
        <ecNumber evidence="8">2.7.7.77</ecNumber>
    </recommendedName>
    <alternativeName>
        <fullName evidence="8">GTP:molybdopterin guanylyltransferase</fullName>
    </alternativeName>
    <alternativeName>
        <fullName evidence="8">Mo-MPT guanylyltransferase</fullName>
    </alternativeName>
    <alternativeName>
        <fullName evidence="8">Molybdopterin guanylyltransferase</fullName>
    </alternativeName>
    <alternativeName>
        <fullName evidence="8">Molybdopterin-guanine dinucleotide synthase</fullName>
        <shortName evidence="8">MGD synthase</shortName>
    </alternativeName>
</protein>
<keyword evidence="7 8" id="KW-0501">Molybdenum cofactor biosynthesis</keyword>
<dbReference type="GO" id="GO:0005525">
    <property type="term" value="F:GTP binding"/>
    <property type="evidence" value="ECO:0007669"/>
    <property type="project" value="UniProtKB-UniRule"/>
</dbReference>
<dbReference type="GO" id="GO:0006777">
    <property type="term" value="P:Mo-molybdopterin cofactor biosynthetic process"/>
    <property type="evidence" value="ECO:0007669"/>
    <property type="project" value="UniProtKB-KW"/>
</dbReference>
<evidence type="ECO:0000259" key="9">
    <source>
        <dbReference type="Pfam" id="PF12804"/>
    </source>
</evidence>
<comment type="function">
    <text evidence="8">Transfers a GMP moiety from GTP to Mo-molybdopterin (Mo-MPT) cofactor (Moco or molybdenum cofactor) to form Mo-molybdopterin guanine dinucleotide (Mo-MGD) cofactor.</text>
</comment>
<accession>A0A2W4WEK0</accession>
<keyword evidence="2 8" id="KW-0808">Transferase</keyword>
<keyword evidence="1 8" id="KW-0963">Cytoplasm</keyword>
<dbReference type="EMBL" id="QBML01000005">
    <property type="protein sequence ID" value="PZO43316.1"/>
    <property type="molecule type" value="Genomic_DNA"/>
</dbReference>
<feature type="binding site" evidence="8">
    <location>
        <position position="101"/>
    </location>
    <ligand>
        <name>Mg(2+)</name>
        <dbReference type="ChEBI" id="CHEBI:18420"/>
    </ligand>
</feature>
<dbReference type="InterPro" id="IPR029044">
    <property type="entry name" value="Nucleotide-diphossugar_trans"/>
</dbReference>
<evidence type="ECO:0000313" key="10">
    <source>
        <dbReference type="EMBL" id="PZO43316.1"/>
    </source>
</evidence>
<dbReference type="PANTHER" id="PTHR19136:SF81">
    <property type="entry name" value="MOLYBDENUM COFACTOR GUANYLYLTRANSFERASE"/>
    <property type="match status" value="1"/>
</dbReference>
<keyword evidence="3 8" id="KW-0479">Metal-binding</keyword>
<evidence type="ECO:0000256" key="2">
    <source>
        <dbReference type="ARBA" id="ARBA00022679"/>
    </source>
</evidence>
<dbReference type="Proteomes" id="UP000249467">
    <property type="component" value="Unassembled WGS sequence"/>
</dbReference>
<evidence type="ECO:0000256" key="4">
    <source>
        <dbReference type="ARBA" id="ARBA00022741"/>
    </source>
</evidence>
<dbReference type="Pfam" id="PF12804">
    <property type="entry name" value="NTP_transf_3"/>
    <property type="match status" value="1"/>
</dbReference>
<reference evidence="10 11" key="2">
    <citation type="submission" date="2018-06" db="EMBL/GenBank/DDBJ databases">
        <title>Metagenomic assembly of (sub)arctic Cyanobacteria and their associated microbiome from non-axenic cultures.</title>
        <authorList>
            <person name="Baurain D."/>
        </authorList>
    </citation>
    <scope>NUCLEOTIDE SEQUENCE [LARGE SCALE GENOMIC DNA]</scope>
    <source>
        <strain evidence="10">ULC066bin1</strain>
    </source>
</reference>
<evidence type="ECO:0000313" key="11">
    <source>
        <dbReference type="Proteomes" id="UP000249467"/>
    </source>
</evidence>
<comment type="subcellular location">
    <subcellularLocation>
        <location evidence="8">Cytoplasm</location>
    </subcellularLocation>
</comment>
<dbReference type="Gene3D" id="3.90.550.10">
    <property type="entry name" value="Spore Coat Polysaccharide Biosynthesis Protein SpsA, Chain A"/>
    <property type="match status" value="1"/>
</dbReference>
<dbReference type="CDD" id="cd02503">
    <property type="entry name" value="MobA"/>
    <property type="match status" value="1"/>
</dbReference>
<evidence type="ECO:0000256" key="7">
    <source>
        <dbReference type="ARBA" id="ARBA00023150"/>
    </source>
</evidence>
<evidence type="ECO:0000256" key="3">
    <source>
        <dbReference type="ARBA" id="ARBA00022723"/>
    </source>
</evidence>
<dbReference type="SUPFAM" id="SSF53448">
    <property type="entry name" value="Nucleotide-diphospho-sugar transferases"/>
    <property type="match status" value="1"/>
</dbReference>
<evidence type="ECO:0000256" key="8">
    <source>
        <dbReference type="HAMAP-Rule" id="MF_00316"/>
    </source>
</evidence>
<gene>
    <name evidence="8" type="primary">mobA</name>
    <name evidence="10" type="ORF">DCF19_05040</name>
</gene>
<name>A0A2W4WEK0_9CYAN</name>
<keyword evidence="10" id="KW-0548">Nucleotidyltransferase</keyword>
<comment type="cofactor">
    <cofactor evidence="8">
        <name>Mg(2+)</name>
        <dbReference type="ChEBI" id="CHEBI:18420"/>
    </cofactor>
</comment>
<dbReference type="InterPro" id="IPR013482">
    <property type="entry name" value="Molybde_CF_guanTrfase"/>
</dbReference>
<comment type="caution">
    <text evidence="8">Lacks conserved residue(s) required for the propagation of feature annotation.</text>
</comment>
<feature type="binding site" evidence="8">
    <location>
        <position position="101"/>
    </location>
    <ligand>
        <name>GTP</name>
        <dbReference type="ChEBI" id="CHEBI:37565"/>
    </ligand>
</feature>
<comment type="domain">
    <text evidence="8">The N-terminal domain determines nucleotide recognition and specific binding, while the C-terminal domain determines the specific binding to the target protein.</text>
</comment>
<feature type="binding site" evidence="8">
    <location>
        <begin position="8"/>
        <end position="10"/>
    </location>
    <ligand>
        <name>GTP</name>
        <dbReference type="ChEBI" id="CHEBI:37565"/>
    </ligand>
</feature>
<feature type="domain" description="MobA-like NTP transferase" evidence="9">
    <location>
        <begin position="6"/>
        <end position="169"/>
    </location>
</feature>
<reference evidence="10 11" key="1">
    <citation type="submission" date="2018-04" db="EMBL/GenBank/DDBJ databases">
        <authorList>
            <person name="Go L.Y."/>
            <person name="Mitchell J.A."/>
        </authorList>
    </citation>
    <scope>NUCLEOTIDE SEQUENCE [LARGE SCALE GENOMIC DNA]</scope>
    <source>
        <strain evidence="10">ULC066bin1</strain>
    </source>
</reference>
<evidence type="ECO:0000256" key="1">
    <source>
        <dbReference type="ARBA" id="ARBA00022490"/>
    </source>
</evidence>